<sequence length="157" mass="18376">MSPRQYVSIIPAIVEVDSPFEKEIQKLSERSELRQDQVFVQSIRLWRRSSIFEEIIVPDPSVCRWLFDIISEDEHMTKDSADFILSEHQLIRVIAYTVDVVENKVVLSSKDKRCYGKFVHDGTRILRDISIKSQQIPQKYTLKSTSRSKKKSPVYTK</sequence>
<dbReference type="Proteomes" id="UP000324800">
    <property type="component" value="Unassembled WGS sequence"/>
</dbReference>
<accession>A0A5J4WLY4</accession>
<reference evidence="1 2" key="1">
    <citation type="submission" date="2019-03" db="EMBL/GenBank/DDBJ databases">
        <title>Single cell metagenomics reveals metabolic interactions within the superorganism composed of flagellate Streblomastix strix and complex community of Bacteroidetes bacteria on its surface.</title>
        <authorList>
            <person name="Treitli S.C."/>
            <person name="Kolisko M."/>
            <person name="Husnik F."/>
            <person name="Keeling P."/>
            <person name="Hampl V."/>
        </authorList>
    </citation>
    <scope>NUCLEOTIDE SEQUENCE [LARGE SCALE GENOMIC DNA]</scope>
    <source>
        <strain evidence="1">ST1C</strain>
    </source>
</reference>
<comment type="caution">
    <text evidence="1">The sequence shown here is derived from an EMBL/GenBank/DDBJ whole genome shotgun (WGS) entry which is preliminary data.</text>
</comment>
<protein>
    <submittedName>
        <fullName evidence="1">Uncharacterized protein</fullName>
    </submittedName>
</protein>
<organism evidence="1 2">
    <name type="scientific">Streblomastix strix</name>
    <dbReference type="NCBI Taxonomy" id="222440"/>
    <lineage>
        <taxon>Eukaryota</taxon>
        <taxon>Metamonada</taxon>
        <taxon>Preaxostyla</taxon>
        <taxon>Oxymonadida</taxon>
        <taxon>Streblomastigidae</taxon>
        <taxon>Streblomastix</taxon>
    </lineage>
</organism>
<dbReference type="EMBL" id="SNRW01001590">
    <property type="protein sequence ID" value="KAA6395798.1"/>
    <property type="molecule type" value="Genomic_DNA"/>
</dbReference>
<evidence type="ECO:0000313" key="1">
    <source>
        <dbReference type="EMBL" id="KAA6395798.1"/>
    </source>
</evidence>
<gene>
    <name evidence="1" type="ORF">EZS28_008675</name>
</gene>
<dbReference type="AlphaFoldDB" id="A0A5J4WLY4"/>
<evidence type="ECO:0000313" key="2">
    <source>
        <dbReference type="Proteomes" id="UP000324800"/>
    </source>
</evidence>
<proteinExistence type="predicted"/>
<name>A0A5J4WLY4_9EUKA</name>